<dbReference type="EMBL" id="JAVRHL010000003">
    <property type="protein sequence ID" value="MDT0684097.1"/>
    <property type="molecule type" value="Genomic_DNA"/>
</dbReference>
<dbReference type="EC" id="4.1.1.23" evidence="7"/>
<evidence type="ECO:0000256" key="4">
    <source>
        <dbReference type="ARBA" id="ARBA00022975"/>
    </source>
</evidence>
<reference evidence="9 10" key="1">
    <citation type="submission" date="2023-09" db="EMBL/GenBank/DDBJ databases">
        <authorList>
            <person name="Rey-Velasco X."/>
        </authorList>
    </citation>
    <scope>NUCLEOTIDE SEQUENCE [LARGE SCALE GENOMIC DNA]</scope>
    <source>
        <strain evidence="9 10">F158</strain>
    </source>
</reference>
<dbReference type="Gene3D" id="3.20.20.70">
    <property type="entry name" value="Aldolase class I"/>
    <property type="match status" value="1"/>
</dbReference>
<evidence type="ECO:0000313" key="9">
    <source>
        <dbReference type="EMBL" id="MDT0684097.1"/>
    </source>
</evidence>
<accession>A0ABU3DK47</accession>
<keyword evidence="10" id="KW-1185">Reference proteome</keyword>
<protein>
    <recommendedName>
        <fullName evidence="7">Orotidine-5'-phosphate decarboxylase</fullName>
        <ecNumber evidence="7">4.1.1.23</ecNumber>
    </recommendedName>
</protein>
<feature type="domain" description="Orotidine 5'-phosphate decarboxylase" evidence="8">
    <location>
        <begin position="37"/>
        <end position="286"/>
    </location>
</feature>
<evidence type="ECO:0000256" key="6">
    <source>
        <dbReference type="ARBA" id="ARBA00049157"/>
    </source>
</evidence>
<dbReference type="InterPro" id="IPR013785">
    <property type="entry name" value="Aldolase_TIM"/>
</dbReference>
<dbReference type="InterPro" id="IPR011060">
    <property type="entry name" value="RibuloseP-bd_barrel"/>
</dbReference>
<dbReference type="Proteomes" id="UP001265259">
    <property type="component" value="Unassembled WGS sequence"/>
</dbReference>
<keyword evidence="4" id="KW-0665">Pyrimidine biosynthesis</keyword>
<dbReference type="SUPFAM" id="SSF51366">
    <property type="entry name" value="Ribulose-phoshate binding barrel"/>
    <property type="match status" value="1"/>
</dbReference>
<dbReference type="CDD" id="cd04725">
    <property type="entry name" value="OMP_decarboxylase_like"/>
    <property type="match status" value="1"/>
</dbReference>
<dbReference type="RefSeq" id="WP_311693198.1">
    <property type="nucleotide sequence ID" value="NZ_JAVRHL010000003.1"/>
</dbReference>
<dbReference type="PANTHER" id="PTHR43375:SF1">
    <property type="entry name" value="OROTIDINE 5'-PHOSPHATE DECARBOXYLASE"/>
    <property type="match status" value="1"/>
</dbReference>
<evidence type="ECO:0000256" key="7">
    <source>
        <dbReference type="NCBIfam" id="TIGR02127"/>
    </source>
</evidence>
<keyword evidence="3" id="KW-0210">Decarboxylase</keyword>
<comment type="catalytic activity">
    <reaction evidence="6">
        <text>orotidine 5'-phosphate + H(+) = UMP + CO2</text>
        <dbReference type="Rhea" id="RHEA:11596"/>
        <dbReference type="ChEBI" id="CHEBI:15378"/>
        <dbReference type="ChEBI" id="CHEBI:16526"/>
        <dbReference type="ChEBI" id="CHEBI:57538"/>
        <dbReference type="ChEBI" id="CHEBI:57865"/>
        <dbReference type="EC" id="4.1.1.23"/>
    </reaction>
</comment>
<proteinExistence type="inferred from homology"/>
<sequence>MPQGHLSTRLRERTTRVISAPPSFASRFASISARRSPFCMGCDPSPETLESWGLEAGPAGLAQFVDIVLEAAEGAVGIVKPQVAFFEAFGPAGIAELARLITGMQASGILVIADAKRGDIGSSMEAYARAWIGEGGFGADAVTANAYLGAGTLAPLLSRAASCGAGVFTVVRSSNPEGAALQDARQGDVAVADALAGALTEQNAALAAGEPVGPAGAVIGATLGAAASGTVARLPASLFLVPGIGAQGAGFGDLEGIFGEALPRVIPTSSRAVLAAGPRIADLKAALADHVGAAMALRG</sequence>
<evidence type="ECO:0000256" key="5">
    <source>
        <dbReference type="ARBA" id="ARBA00023239"/>
    </source>
</evidence>
<dbReference type="InterPro" id="IPR001754">
    <property type="entry name" value="OMPdeCOase_dom"/>
</dbReference>
<name>A0ABU3DK47_9RHOB</name>
<dbReference type="InterPro" id="IPR011995">
    <property type="entry name" value="OMPdecase_type-2"/>
</dbReference>
<comment type="similarity">
    <text evidence="2">Belongs to the OMP decarboxylase family. Type 2 subfamily.</text>
</comment>
<dbReference type="SMART" id="SM00934">
    <property type="entry name" value="OMPdecase"/>
    <property type="match status" value="1"/>
</dbReference>
<evidence type="ECO:0000256" key="1">
    <source>
        <dbReference type="ARBA" id="ARBA00004861"/>
    </source>
</evidence>
<gene>
    <name evidence="9" type="primary">pyrF</name>
    <name evidence="9" type="ORF">RM543_15535</name>
</gene>
<dbReference type="Pfam" id="PF00215">
    <property type="entry name" value="OMPdecase"/>
    <property type="match status" value="1"/>
</dbReference>
<organism evidence="9 10">
    <name type="scientific">Tropicimonas omnivorans</name>
    <dbReference type="NCBI Taxonomy" id="3075590"/>
    <lineage>
        <taxon>Bacteria</taxon>
        <taxon>Pseudomonadati</taxon>
        <taxon>Pseudomonadota</taxon>
        <taxon>Alphaproteobacteria</taxon>
        <taxon>Rhodobacterales</taxon>
        <taxon>Roseobacteraceae</taxon>
        <taxon>Tropicimonas</taxon>
    </lineage>
</organism>
<dbReference type="NCBIfam" id="TIGR02127">
    <property type="entry name" value="pyrF_sub2"/>
    <property type="match status" value="1"/>
</dbReference>
<evidence type="ECO:0000313" key="10">
    <source>
        <dbReference type="Proteomes" id="UP001265259"/>
    </source>
</evidence>
<comment type="pathway">
    <text evidence="1">Pyrimidine metabolism; UMP biosynthesis via de novo pathway; UMP from orotate: step 2/2.</text>
</comment>
<evidence type="ECO:0000259" key="8">
    <source>
        <dbReference type="SMART" id="SM00934"/>
    </source>
</evidence>
<evidence type="ECO:0000256" key="3">
    <source>
        <dbReference type="ARBA" id="ARBA00022793"/>
    </source>
</evidence>
<dbReference type="GO" id="GO:0004590">
    <property type="term" value="F:orotidine-5'-phosphate decarboxylase activity"/>
    <property type="evidence" value="ECO:0007669"/>
    <property type="project" value="UniProtKB-EC"/>
</dbReference>
<keyword evidence="5 9" id="KW-0456">Lyase</keyword>
<dbReference type="PANTHER" id="PTHR43375">
    <property type="entry name" value="OROTIDINE 5'-PHOSPHATE DECARBOXYLASE"/>
    <property type="match status" value="1"/>
</dbReference>
<comment type="caution">
    <text evidence="9">The sequence shown here is derived from an EMBL/GenBank/DDBJ whole genome shotgun (WGS) entry which is preliminary data.</text>
</comment>
<evidence type="ECO:0000256" key="2">
    <source>
        <dbReference type="ARBA" id="ARBA00008847"/>
    </source>
</evidence>